<keyword evidence="1" id="KW-0472">Membrane</keyword>
<dbReference type="InterPro" id="IPR039708">
    <property type="entry name" value="MT1774/Rv1733c-like"/>
</dbReference>
<dbReference type="RefSeq" id="WP_075025499.1">
    <property type="nucleotide sequence ID" value="NZ_FONR01000001.1"/>
</dbReference>
<gene>
    <name evidence="2" type="ORF">SAMN02787118_101329</name>
</gene>
<protein>
    <submittedName>
        <fullName evidence="2">Uncharacterized protein</fullName>
    </submittedName>
</protein>
<evidence type="ECO:0000256" key="1">
    <source>
        <dbReference type="SAM" id="Phobius"/>
    </source>
</evidence>
<dbReference type="Proteomes" id="UP000181942">
    <property type="component" value="Unassembled WGS sequence"/>
</dbReference>
<dbReference type="PANTHER" id="PTHR42305">
    <property type="entry name" value="MEMBRANE PROTEIN RV1733C-RELATED"/>
    <property type="match status" value="1"/>
</dbReference>
<proteinExistence type="predicted"/>
<feature type="transmembrane region" description="Helical" evidence="1">
    <location>
        <begin position="28"/>
        <end position="52"/>
    </location>
</feature>
<organism evidence="2 3">
    <name type="scientific">Streptomyces mirabilis</name>
    <dbReference type="NCBI Taxonomy" id="68239"/>
    <lineage>
        <taxon>Bacteria</taxon>
        <taxon>Bacillati</taxon>
        <taxon>Actinomycetota</taxon>
        <taxon>Actinomycetes</taxon>
        <taxon>Kitasatosporales</taxon>
        <taxon>Streptomycetaceae</taxon>
        <taxon>Streptomyces</taxon>
    </lineage>
</organism>
<feature type="transmembrane region" description="Helical" evidence="1">
    <location>
        <begin position="145"/>
        <end position="167"/>
    </location>
</feature>
<evidence type="ECO:0000313" key="2">
    <source>
        <dbReference type="EMBL" id="SFE32433.1"/>
    </source>
</evidence>
<reference evidence="2 3" key="1">
    <citation type="submission" date="2016-10" db="EMBL/GenBank/DDBJ databases">
        <authorList>
            <person name="de Groot N.N."/>
        </authorList>
    </citation>
    <scope>NUCLEOTIDE SEQUENCE [LARGE SCALE GENOMIC DNA]</scope>
    <source>
        <strain evidence="2 3">OK461</strain>
    </source>
</reference>
<keyword evidence="1" id="KW-0812">Transmembrane</keyword>
<accession>A0A1I1ZPE2</accession>
<sequence>MAAFRGPKAPKVWLWRWRRNPLRRRSDALEAWIVLIAWALTALGGVLTGLLATQSVENGLARQRAEWHSVLALLNDDVPKSTASANDADMVWAKVHWTAPDGSPHAGQARVSVGSPAGTPVTVWTDADGRLVTKPPTPSQAQLRAALMGVLVGVSVAGVPFIGGRLVRGRMERRRMAQWDEDWQRVGPLWGRKTG</sequence>
<dbReference type="PANTHER" id="PTHR42305:SF1">
    <property type="entry name" value="MEMBRANE PROTEIN RV1733C-RELATED"/>
    <property type="match status" value="1"/>
</dbReference>
<dbReference type="AlphaFoldDB" id="A0A1I1ZPE2"/>
<evidence type="ECO:0000313" key="3">
    <source>
        <dbReference type="Proteomes" id="UP000181942"/>
    </source>
</evidence>
<dbReference type="OrthoDB" id="4213157at2"/>
<name>A0A1I1ZPE2_9ACTN</name>
<dbReference type="EMBL" id="FONR01000001">
    <property type="protein sequence ID" value="SFE32433.1"/>
    <property type="molecule type" value="Genomic_DNA"/>
</dbReference>
<keyword evidence="1" id="KW-1133">Transmembrane helix</keyword>